<feature type="region of interest" description="Disordered" evidence="1">
    <location>
        <begin position="128"/>
        <end position="158"/>
    </location>
</feature>
<evidence type="ECO:0000256" key="1">
    <source>
        <dbReference type="SAM" id="MobiDB-lite"/>
    </source>
</evidence>
<gene>
    <name evidence="3" type="ORF">PBRA_006172</name>
    <name evidence="4" type="ORF">PLBR_LOCUS3336</name>
</gene>
<evidence type="ECO:0000313" key="3">
    <source>
        <dbReference type="EMBL" id="CEO98058.1"/>
    </source>
</evidence>
<dbReference type="PROSITE" id="PS50908">
    <property type="entry name" value="RWD"/>
    <property type="match status" value="1"/>
</dbReference>
<dbReference type="GO" id="GO:0051246">
    <property type="term" value="P:regulation of protein metabolic process"/>
    <property type="evidence" value="ECO:0007669"/>
    <property type="project" value="UniProtKB-ARBA"/>
</dbReference>
<organism evidence="3 5">
    <name type="scientific">Plasmodiophora brassicae</name>
    <name type="common">Clubroot disease agent</name>
    <dbReference type="NCBI Taxonomy" id="37360"/>
    <lineage>
        <taxon>Eukaryota</taxon>
        <taxon>Sar</taxon>
        <taxon>Rhizaria</taxon>
        <taxon>Endomyxa</taxon>
        <taxon>Phytomyxea</taxon>
        <taxon>Plasmodiophorida</taxon>
        <taxon>Plasmodiophoridae</taxon>
        <taxon>Plasmodiophora</taxon>
    </lineage>
</organism>
<dbReference type="Pfam" id="PF05773">
    <property type="entry name" value="RWD"/>
    <property type="match status" value="1"/>
</dbReference>
<accession>A0A0G4IRQ7</accession>
<evidence type="ECO:0000259" key="2">
    <source>
        <dbReference type="PROSITE" id="PS50908"/>
    </source>
</evidence>
<dbReference type="PANTHER" id="PTHR12292">
    <property type="entry name" value="RWD DOMAIN-CONTAINING PROTEIN"/>
    <property type="match status" value="1"/>
</dbReference>
<feature type="compositionally biased region" description="Basic and acidic residues" evidence="1">
    <location>
        <begin position="128"/>
        <end position="145"/>
    </location>
</feature>
<proteinExistence type="predicted"/>
<evidence type="ECO:0000313" key="4">
    <source>
        <dbReference type="EMBL" id="SPQ96121.1"/>
    </source>
</evidence>
<dbReference type="Proteomes" id="UP000039324">
    <property type="component" value="Unassembled WGS sequence"/>
</dbReference>
<sequence>MDCAEEQSMELEALESIFDQDFRRLSDASFEVALRPYASDDTEESHVGCTLVVEYPELYPTVAPVTSIRLEKGLNETQRQELETLCAQTAEENLNMAMVFTIAEAIKAWMMENNVRALTEHEKVVERKLQRDRERGVVDADQDHDASDDEDSDAGPVSHAIQNGHMLTLENFAEWKAKFDAEIRERWREEDQRNADLEAAKRMTGKAYFESHALSGTFLDAIERECDQQQLGVDISADLYQDDVGDDDFD</sequence>
<dbReference type="SUPFAM" id="SSF54495">
    <property type="entry name" value="UBC-like"/>
    <property type="match status" value="1"/>
</dbReference>
<dbReference type="OrthoDB" id="277175at2759"/>
<dbReference type="GO" id="GO:0009893">
    <property type="term" value="P:positive regulation of metabolic process"/>
    <property type="evidence" value="ECO:0007669"/>
    <property type="project" value="UniProtKB-ARBA"/>
</dbReference>
<keyword evidence="4" id="KW-0496">Mitochondrion</keyword>
<dbReference type="InterPro" id="IPR006575">
    <property type="entry name" value="RWD_dom"/>
</dbReference>
<dbReference type="FunFam" id="3.10.110.10:FF:000050">
    <property type="entry name" value="eIF-2-alpha kinase GCN2"/>
    <property type="match status" value="1"/>
</dbReference>
<dbReference type="InterPro" id="IPR016135">
    <property type="entry name" value="UBQ-conjugating_enzyme/RWD"/>
</dbReference>
<protein>
    <recommendedName>
        <fullName evidence="2">RWD domain-containing protein</fullName>
    </recommendedName>
</protein>
<geneLocation type="mitochondrion" evidence="4"/>
<evidence type="ECO:0000313" key="6">
    <source>
        <dbReference type="Proteomes" id="UP000290189"/>
    </source>
</evidence>
<dbReference type="EMBL" id="OVEO01000005">
    <property type="protein sequence ID" value="SPQ96121.1"/>
    <property type="molecule type" value="Genomic_DNA"/>
</dbReference>
<dbReference type="Proteomes" id="UP000290189">
    <property type="component" value="Unassembled WGS sequence"/>
</dbReference>
<dbReference type="CDD" id="cd23823">
    <property type="entry name" value="RWD_GCN2"/>
    <property type="match status" value="1"/>
</dbReference>
<dbReference type="STRING" id="37360.A0A0G4IRQ7"/>
<dbReference type="EMBL" id="CDSF01000082">
    <property type="protein sequence ID" value="CEO98058.1"/>
    <property type="molecule type" value="Genomic_DNA"/>
</dbReference>
<dbReference type="AlphaFoldDB" id="A0A0G4IRQ7"/>
<evidence type="ECO:0000313" key="5">
    <source>
        <dbReference type="Proteomes" id="UP000039324"/>
    </source>
</evidence>
<reference evidence="4 6" key="2">
    <citation type="submission" date="2018-03" db="EMBL/GenBank/DDBJ databases">
        <authorList>
            <person name="Fogelqvist J."/>
        </authorList>
    </citation>
    <scope>NUCLEOTIDE SEQUENCE [LARGE SCALE GENOMIC DNA]</scope>
</reference>
<dbReference type="GO" id="GO:0010468">
    <property type="term" value="P:regulation of gene expression"/>
    <property type="evidence" value="ECO:0007669"/>
    <property type="project" value="UniProtKB-ARBA"/>
</dbReference>
<dbReference type="Gene3D" id="3.10.110.10">
    <property type="entry name" value="Ubiquitin Conjugating Enzyme"/>
    <property type="match status" value="1"/>
</dbReference>
<keyword evidence="5" id="KW-1185">Reference proteome</keyword>
<feature type="domain" description="RWD" evidence="2">
    <location>
        <begin position="9"/>
        <end position="113"/>
    </location>
</feature>
<reference evidence="3 5" key="1">
    <citation type="submission" date="2015-02" db="EMBL/GenBank/DDBJ databases">
        <authorList>
            <person name="Chooi Y.-H."/>
        </authorList>
    </citation>
    <scope>NUCLEOTIDE SEQUENCE [LARGE SCALE GENOMIC DNA]</scope>
    <source>
        <strain evidence="3">E3</strain>
    </source>
</reference>
<dbReference type="GO" id="GO:0033554">
    <property type="term" value="P:cellular response to stress"/>
    <property type="evidence" value="ECO:0007669"/>
    <property type="project" value="UniProtKB-ARBA"/>
</dbReference>
<dbReference type="SMART" id="SM00591">
    <property type="entry name" value="RWD"/>
    <property type="match status" value="1"/>
</dbReference>
<dbReference type="InterPro" id="IPR040213">
    <property type="entry name" value="GIR2-like"/>
</dbReference>
<dbReference type="OMA" id="QWDEHKK"/>
<name>A0A0G4IRQ7_PLABS</name>